<evidence type="ECO:0000256" key="1">
    <source>
        <dbReference type="SAM" id="MobiDB-lite"/>
    </source>
</evidence>
<evidence type="ECO:0000313" key="3">
    <source>
        <dbReference type="EMBL" id="UFZ05526.1"/>
    </source>
</evidence>
<keyword evidence="4" id="KW-1185">Reference proteome</keyword>
<dbReference type="Proteomes" id="UP001431010">
    <property type="component" value="Chromosome"/>
</dbReference>
<dbReference type="InterPro" id="IPR007076">
    <property type="entry name" value="TfoX_N"/>
</dbReference>
<dbReference type="EMBL" id="CP088156">
    <property type="protein sequence ID" value="UFZ05526.1"/>
    <property type="molecule type" value="Genomic_DNA"/>
</dbReference>
<feature type="region of interest" description="Disordered" evidence="1">
    <location>
        <begin position="104"/>
        <end position="186"/>
    </location>
</feature>
<dbReference type="SUPFAM" id="SSF159894">
    <property type="entry name" value="YgaC/TfoX-N like"/>
    <property type="match status" value="1"/>
</dbReference>
<protein>
    <submittedName>
        <fullName evidence="3">TfoX/Sxy family protein</fullName>
    </submittedName>
</protein>
<feature type="compositionally biased region" description="Basic residues" evidence="1">
    <location>
        <begin position="106"/>
        <end position="116"/>
    </location>
</feature>
<dbReference type="Gene3D" id="3.30.1460.30">
    <property type="entry name" value="YgaC/TfoX-N like chaperone"/>
    <property type="match status" value="1"/>
</dbReference>
<name>A0ABY3RE24_9BRAD</name>
<reference evidence="3" key="1">
    <citation type="journal article" date="2024" name="Antonie Van Leeuwenhoek">
        <title>Bradyrhizobium ontarionense sp. nov., a novel bacterial symbiont isolated from Aeschynomene indica (Indian jointvetch), harbours photosynthesis, nitrogen fixation and nitrous oxide (N2O) reductase genes.</title>
        <authorList>
            <person name="Bromfield E.S.P."/>
            <person name="Cloutier S."/>
        </authorList>
    </citation>
    <scope>NUCLEOTIDE SEQUENCE</scope>
    <source>
        <strain evidence="3">A19</strain>
    </source>
</reference>
<evidence type="ECO:0000313" key="4">
    <source>
        <dbReference type="Proteomes" id="UP001431010"/>
    </source>
</evidence>
<feature type="compositionally biased region" description="Basic residues" evidence="1">
    <location>
        <begin position="167"/>
        <end position="186"/>
    </location>
</feature>
<organism evidence="3 4">
    <name type="scientific">Bradyrhizobium ontarionense</name>
    <dbReference type="NCBI Taxonomy" id="2898149"/>
    <lineage>
        <taxon>Bacteria</taxon>
        <taxon>Pseudomonadati</taxon>
        <taxon>Pseudomonadota</taxon>
        <taxon>Alphaproteobacteria</taxon>
        <taxon>Hyphomicrobiales</taxon>
        <taxon>Nitrobacteraceae</taxon>
        <taxon>Bradyrhizobium</taxon>
    </lineage>
</organism>
<feature type="domain" description="TfoX N-terminal" evidence="2">
    <location>
        <begin position="8"/>
        <end position="101"/>
    </location>
</feature>
<feature type="compositionally biased region" description="Basic residues" evidence="1">
    <location>
        <begin position="144"/>
        <end position="153"/>
    </location>
</feature>
<proteinExistence type="predicted"/>
<dbReference type="RefSeq" id="WP_231323718.1">
    <property type="nucleotide sequence ID" value="NZ_CP088156.1"/>
</dbReference>
<gene>
    <name evidence="3" type="ORF">LQG66_04190</name>
</gene>
<dbReference type="Pfam" id="PF04993">
    <property type="entry name" value="TfoX_N"/>
    <property type="match status" value="1"/>
</dbReference>
<accession>A0ABY3RE24</accession>
<evidence type="ECO:0000259" key="2">
    <source>
        <dbReference type="Pfam" id="PF04993"/>
    </source>
</evidence>
<dbReference type="PANTHER" id="PTHR36121:SF1">
    <property type="entry name" value="PROTEIN SXY"/>
    <property type="match status" value="1"/>
</dbReference>
<sequence>MDREFLIDLFAGFGPVTIRRMFSGFGISADGINFALALRSGLYLRADEASFAKFEAAGSKPFSYETRARTMTVRSYWQVPAHLFDDTDEFAGWAREALAAAQRAALTKRTKKKRATSSRSGREPSAARGGAQPETAGKATKTAKSVKKARKTAKSTAKAAAPPPTPKRSRKALQPRKRSGASSARR</sequence>
<dbReference type="PANTHER" id="PTHR36121">
    <property type="entry name" value="PROTEIN SXY"/>
    <property type="match status" value="1"/>
</dbReference>
<dbReference type="InterPro" id="IPR047525">
    <property type="entry name" value="TfoX-like"/>
</dbReference>